<organism evidence="1">
    <name type="scientific">marine sediment metagenome</name>
    <dbReference type="NCBI Taxonomy" id="412755"/>
    <lineage>
        <taxon>unclassified sequences</taxon>
        <taxon>metagenomes</taxon>
        <taxon>ecological metagenomes</taxon>
    </lineage>
</organism>
<gene>
    <name evidence="1" type="ORF">S01H4_31931</name>
</gene>
<comment type="caution">
    <text evidence="1">The sequence shown here is derived from an EMBL/GenBank/DDBJ whole genome shotgun (WGS) entry which is preliminary data.</text>
</comment>
<accession>X1ANA6</accession>
<evidence type="ECO:0000313" key="1">
    <source>
        <dbReference type="EMBL" id="GAG84220.1"/>
    </source>
</evidence>
<protein>
    <submittedName>
        <fullName evidence="1">Uncharacterized protein</fullName>
    </submittedName>
</protein>
<sequence>PGFPWKGQFTTKEKIDQYFSNHDGIQCLLCGRVYESLNGHLQIVHESSHEEYRGRYGLPWRKGLVSRNVSKRLSSKLTNRIKNGSFKPNADNKACVDKILSGAMRKDQPYHTAIKIEKAKKLSKKNVKHGRKDYEKVLSVMRKNKITLREACMDKDLPASSGVLGYAESNPEFKKKLMDTYYAFPYDVQARAGKFSPQFYEDLKRLKAKGLPNTEIGRQLGISYKTVKIRLARIL</sequence>
<reference evidence="1" key="1">
    <citation type="journal article" date="2014" name="Front. Microbiol.">
        <title>High frequency of phylogenetically diverse reductive dehalogenase-homologous genes in deep subseafloor sedimentary metagenomes.</title>
        <authorList>
            <person name="Kawai M."/>
            <person name="Futagami T."/>
            <person name="Toyoda A."/>
            <person name="Takaki Y."/>
            <person name="Nishi S."/>
            <person name="Hori S."/>
            <person name="Arai W."/>
            <person name="Tsubouchi T."/>
            <person name="Morono Y."/>
            <person name="Uchiyama I."/>
            <person name="Ito T."/>
            <person name="Fujiyama A."/>
            <person name="Inagaki F."/>
            <person name="Takami H."/>
        </authorList>
    </citation>
    <scope>NUCLEOTIDE SEQUENCE</scope>
    <source>
        <strain evidence="1">Expedition CK06-06</strain>
    </source>
</reference>
<dbReference type="GO" id="GO:0003677">
    <property type="term" value="F:DNA binding"/>
    <property type="evidence" value="ECO:0007669"/>
    <property type="project" value="InterPro"/>
</dbReference>
<dbReference type="InterPro" id="IPR016032">
    <property type="entry name" value="Sig_transdc_resp-reg_C-effctor"/>
</dbReference>
<dbReference type="SUPFAM" id="SSF46894">
    <property type="entry name" value="C-terminal effector domain of the bipartite response regulators"/>
    <property type="match status" value="1"/>
</dbReference>
<dbReference type="GO" id="GO:0006355">
    <property type="term" value="P:regulation of DNA-templated transcription"/>
    <property type="evidence" value="ECO:0007669"/>
    <property type="project" value="InterPro"/>
</dbReference>
<dbReference type="InterPro" id="IPR036388">
    <property type="entry name" value="WH-like_DNA-bd_sf"/>
</dbReference>
<dbReference type="Pfam" id="PF05443">
    <property type="entry name" value="ROS_MUCR"/>
    <property type="match status" value="1"/>
</dbReference>
<dbReference type="Gene3D" id="1.10.10.1550">
    <property type="entry name" value="ROS/MUCR transcriptional regulator protein"/>
    <property type="match status" value="1"/>
</dbReference>
<proteinExistence type="predicted"/>
<dbReference type="Gene3D" id="1.10.10.10">
    <property type="entry name" value="Winged helix-like DNA-binding domain superfamily/Winged helix DNA-binding domain"/>
    <property type="match status" value="1"/>
</dbReference>
<dbReference type="GO" id="GO:0008270">
    <property type="term" value="F:zinc ion binding"/>
    <property type="evidence" value="ECO:0007669"/>
    <property type="project" value="InterPro"/>
</dbReference>
<dbReference type="EMBL" id="BART01016634">
    <property type="protein sequence ID" value="GAG84220.1"/>
    <property type="molecule type" value="Genomic_DNA"/>
</dbReference>
<dbReference type="InterPro" id="IPR008807">
    <property type="entry name" value="ROS_MUCR"/>
</dbReference>
<dbReference type="InterPro" id="IPR041920">
    <property type="entry name" value="ROS/MUCR_sf"/>
</dbReference>
<name>X1ANA6_9ZZZZ</name>
<feature type="non-terminal residue" evidence="1">
    <location>
        <position position="1"/>
    </location>
</feature>
<dbReference type="AlphaFoldDB" id="X1ANA6"/>